<protein>
    <recommendedName>
        <fullName evidence="7">EGF-like domain-containing protein</fullName>
    </recommendedName>
</protein>
<dbReference type="PANTHER" id="PTHR24040:SF13">
    <property type="entry name" value="FIBROPELLIN-1"/>
    <property type="match status" value="1"/>
</dbReference>
<evidence type="ECO:0000256" key="3">
    <source>
        <dbReference type="ARBA" id="ARBA00022737"/>
    </source>
</evidence>
<dbReference type="SMART" id="SM00179">
    <property type="entry name" value="EGF_CA"/>
    <property type="match status" value="2"/>
</dbReference>
<name>A0A0B7BJ15_9EUPU</name>
<comment type="subcellular location">
    <subcellularLocation>
        <location evidence="1">Secreted</location>
    </subcellularLocation>
</comment>
<feature type="non-terminal residue" evidence="8">
    <location>
        <position position="1"/>
    </location>
</feature>
<dbReference type="SUPFAM" id="SSF57184">
    <property type="entry name" value="Growth factor receptor domain"/>
    <property type="match status" value="1"/>
</dbReference>
<evidence type="ECO:0000256" key="1">
    <source>
        <dbReference type="ARBA" id="ARBA00004613"/>
    </source>
</evidence>
<dbReference type="InterPro" id="IPR000742">
    <property type="entry name" value="EGF"/>
</dbReference>
<feature type="domain" description="EGF-like" evidence="7">
    <location>
        <begin position="107"/>
        <end position="158"/>
    </location>
</feature>
<dbReference type="GO" id="GO:0005576">
    <property type="term" value="C:extracellular region"/>
    <property type="evidence" value="ECO:0007669"/>
    <property type="project" value="UniProtKB-SubCell"/>
</dbReference>
<keyword evidence="6" id="KW-0245">EGF-like domain</keyword>
<dbReference type="InterPro" id="IPR051145">
    <property type="entry name" value="GAS-SHBG-PROS"/>
</dbReference>
<dbReference type="InterPro" id="IPR001881">
    <property type="entry name" value="EGF-like_Ca-bd_dom"/>
</dbReference>
<evidence type="ECO:0000259" key="7">
    <source>
        <dbReference type="PROSITE" id="PS50026"/>
    </source>
</evidence>
<dbReference type="PROSITE" id="PS01186">
    <property type="entry name" value="EGF_2"/>
    <property type="match status" value="1"/>
</dbReference>
<evidence type="ECO:0000256" key="4">
    <source>
        <dbReference type="ARBA" id="ARBA00023157"/>
    </source>
</evidence>
<keyword evidence="5" id="KW-0325">Glycoprotein</keyword>
<dbReference type="PANTHER" id="PTHR24040">
    <property type="entry name" value="LAMININ G-LIKE DOMAIN-CONTAINING PROTEIN"/>
    <property type="match status" value="1"/>
</dbReference>
<keyword evidence="4 6" id="KW-1015">Disulfide bond</keyword>
<sequence length="163" mass="18037">CNEDVDECLQIPDVCTKLDNSTGHESIANSHFACVNTQPGYLCPCAEGWTGPLCNDECLQMSDICIPIDNSTYLEKFANYHFACANIQSGYLCPCPENRTGTLCNEDVDECEQTTDICITIDHSTDQETIESYHFACVNSESGYLCRCSEGWTGPLCNEDVDE</sequence>
<evidence type="ECO:0000256" key="2">
    <source>
        <dbReference type="ARBA" id="ARBA00022525"/>
    </source>
</evidence>
<evidence type="ECO:0000256" key="5">
    <source>
        <dbReference type="ARBA" id="ARBA00023180"/>
    </source>
</evidence>
<evidence type="ECO:0000313" key="8">
    <source>
        <dbReference type="EMBL" id="CEK92150.1"/>
    </source>
</evidence>
<dbReference type="PROSITE" id="PS50026">
    <property type="entry name" value="EGF_3"/>
    <property type="match status" value="1"/>
</dbReference>
<accession>A0A0B7BJ15</accession>
<keyword evidence="3" id="KW-0677">Repeat</keyword>
<gene>
    <name evidence="8" type="primary">ORF186789</name>
</gene>
<dbReference type="GO" id="GO:0005509">
    <property type="term" value="F:calcium ion binding"/>
    <property type="evidence" value="ECO:0007669"/>
    <property type="project" value="InterPro"/>
</dbReference>
<dbReference type="PROSITE" id="PS00010">
    <property type="entry name" value="ASX_HYDROXYL"/>
    <property type="match status" value="1"/>
</dbReference>
<comment type="caution">
    <text evidence="6">Lacks conserved residue(s) required for the propagation of feature annotation.</text>
</comment>
<organism evidence="8">
    <name type="scientific">Arion vulgaris</name>
    <dbReference type="NCBI Taxonomy" id="1028688"/>
    <lineage>
        <taxon>Eukaryota</taxon>
        <taxon>Metazoa</taxon>
        <taxon>Spiralia</taxon>
        <taxon>Lophotrochozoa</taxon>
        <taxon>Mollusca</taxon>
        <taxon>Gastropoda</taxon>
        <taxon>Heterobranchia</taxon>
        <taxon>Euthyneura</taxon>
        <taxon>Panpulmonata</taxon>
        <taxon>Eupulmonata</taxon>
        <taxon>Stylommatophora</taxon>
        <taxon>Helicina</taxon>
        <taxon>Arionoidea</taxon>
        <taxon>Arionidae</taxon>
        <taxon>Arion</taxon>
    </lineage>
</organism>
<proteinExistence type="predicted"/>
<dbReference type="Pfam" id="PF00008">
    <property type="entry name" value="EGF"/>
    <property type="match status" value="2"/>
</dbReference>
<dbReference type="AlphaFoldDB" id="A0A0B7BJ15"/>
<dbReference type="PROSITE" id="PS00022">
    <property type="entry name" value="EGF_1"/>
    <property type="match status" value="2"/>
</dbReference>
<dbReference type="Gene3D" id="2.10.25.10">
    <property type="entry name" value="Laminin"/>
    <property type="match status" value="2"/>
</dbReference>
<keyword evidence="2" id="KW-0964">Secreted</keyword>
<dbReference type="InterPro" id="IPR000152">
    <property type="entry name" value="EGF-type_Asp/Asn_hydroxyl_site"/>
</dbReference>
<evidence type="ECO:0000256" key="6">
    <source>
        <dbReference type="PROSITE-ProRule" id="PRU00076"/>
    </source>
</evidence>
<dbReference type="EMBL" id="HACG01045285">
    <property type="protein sequence ID" value="CEK92150.1"/>
    <property type="molecule type" value="Transcribed_RNA"/>
</dbReference>
<reference evidence="8" key="1">
    <citation type="submission" date="2014-12" db="EMBL/GenBank/DDBJ databases">
        <title>Insight into the proteome of Arion vulgaris.</title>
        <authorList>
            <person name="Aradska J."/>
            <person name="Bulat T."/>
            <person name="Smidak R."/>
            <person name="Sarate P."/>
            <person name="Gangsoo J."/>
            <person name="Sialana F."/>
            <person name="Bilban M."/>
            <person name="Lubec G."/>
        </authorList>
    </citation>
    <scope>NUCLEOTIDE SEQUENCE</scope>
    <source>
        <tissue evidence="8">Skin</tissue>
    </source>
</reference>
<feature type="non-terminal residue" evidence="8">
    <location>
        <position position="163"/>
    </location>
</feature>
<dbReference type="InterPro" id="IPR009030">
    <property type="entry name" value="Growth_fac_rcpt_cys_sf"/>
</dbReference>
<feature type="disulfide bond" evidence="6">
    <location>
        <begin position="148"/>
        <end position="157"/>
    </location>
</feature>